<feature type="domain" description="NAD-dependent epimerase/dehydratase" evidence="2">
    <location>
        <begin position="34"/>
        <end position="274"/>
    </location>
</feature>
<dbReference type="InterPro" id="IPR050177">
    <property type="entry name" value="Lipid_A_modif_metabolic_enz"/>
</dbReference>
<name>A0A9W6GD86_9BACT</name>
<feature type="transmembrane region" description="Helical" evidence="1">
    <location>
        <begin position="34"/>
        <end position="54"/>
    </location>
</feature>
<keyword evidence="1" id="KW-1133">Transmembrane helix</keyword>
<evidence type="ECO:0000256" key="1">
    <source>
        <dbReference type="SAM" id="Phobius"/>
    </source>
</evidence>
<dbReference type="Gene3D" id="3.40.50.720">
    <property type="entry name" value="NAD(P)-binding Rossmann-like Domain"/>
    <property type="match status" value="1"/>
</dbReference>
<sequence length="350" mass="40193">MQQHKTKKLSHDELDLVFARIKNLIKKEAKNSSIFITGGTGFFGCWFLESLLYFNEKLKLNIFITILTRDKEAFRKKAPYLFDVPEVNFWEGDIRDFPFPEGMFDYIIHSAGAPKNESRINRFDVFTSGTKRVLDFAKICGCRKFLFVSSGSVYGKNLNIKKFEENLNTIPFYEEGYAELGLAKRAGEFLCYEYSKEYGFEAKIARCFTFIGPYIPLDLNFAAGNFIRDALNGGPIVVKGDGTAVRSYMYMSDLMVWLWTILFQGKSCYPYNVGSEEEITIGELALKVAEVYRRLTGKSIDVVIEKSPDPSKPVDRYVPSTKRSREELGLKQTVSLDEAIEKTFRFYMSR</sequence>
<organism evidence="3 4">
    <name type="scientific">Thermodesulfovibrio yellowstonii</name>
    <dbReference type="NCBI Taxonomy" id="28262"/>
    <lineage>
        <taxon>Bacteria</taxon>
        <taxon>Pseudomonadati</taxon>
        <taxon>Nitrospirota</taxon>
        <taxon>Thermodesulfovibrionia</taxon>
        <taxon>Thermodesulfovibrionales</taxon>
        <taxon>Thermodesulfovibrionaceae</taxon>
        <taxon>Thermodesulfovibrio</taxon>
    </lineage>
</organism>
<keyword evidence="1" id="KW-0812">Transmembrane</keyword>
<accession>A0A9W6GD86</accession>
<dbReference type="SUPFAM" id="SSF51735">
    <property type="entry name" value="NAD(P)-binding Rossmann-fold domains"/>
    <property type="match status" value="1"/>
</dbReference>
<dbReference type="Pfam" id="PF01370">
    <property type="entry name" value="Epimerase"/>
    <property type="match status" value="1"/>
</dbReference>
<evidence type="ECO:0000259" key="2">
    <source>
        <dbReference type="Pfam" id="PF01370"/>
    </source>
</evidence>
<dbReference type="Proteomes" id="UP001144297">
    <property type="component" value="Unassembled WGS sequence"/>
</dbReference>
<dbReference type="AlphaFoldDB" id="A0A9W6GD86"/>
<evidence type="ECO:0000313" key="3">
    <source>
        <dbReference type="EMBL" id="GLI53094.1"/>
    </source>
</evidence>
<proteinExistence type="predicted"/>
<gene>
    <name evidence="3" type="ORF">TISLANDTSLP1_07870</name>
</gene>
<keyword evidence="4" id="KW-1185">Reference proteome</keyword>
<keyword evidence="1" id="KW-0472">Membrane</keyword>
<dbReference type="InterPro" id="IPR036291">
    <property type="entry name" value="NAD(P)-bd_dom_sf"/>
</dbReference>
<dbReference type="EMBL" id="BSDX01000001">
    <property type="protein sequence ID" value="GLI53094.1"/>
    <property type="molecule type" value="Genomic_DNA"/>
</dbReference>
<dbReference type="InterPro" id="IPR001509">
    <property type="entry name" value="Epimerase_deHydtase"/>
</dbReference>
<dbReference type="PANTHER" id="PTHR43245">
    <property type="entry name" value="BIFUNCTIONAL POLYMYXIN RESISTANCE PROTEIN ARNA"/>
    <property type="match status" value="1"/>
</dbReference>
<reference evidence="3" key="1">
    <citation type="submission" date="2022-12" db="EMBL/GenBank/DDBJ databases">
        <title>Reference genome sequencing for broad-spectrum identification of bacterial and archaeal isolates by mass spectrometry.</title>
        <authorList>
            <person name="Sekiguchi Y."/>
            <person name="Tourlousse D.M."/>
        </authorList>
    </citation>
    <scope>NUCLEOTIDE SEQUENCE</scope>
    <source>
        <strain evidence="3">TSL-P1</strain>
    </source>
</reference>
<dbReference type="PANTHER" id="PTHR43245:SF13">
    <property type="entry name" value="UDP-D-APIOSE_UDP-D-XYLOSE SYNTHASE 2"/>
    <property type="match status" value="1"/>
</dbReference>
<comment type="caution">
    <text evidence="3">The sequence shown here is derived from an EMBL/GenBank/DDBJ whole genome shotgun (WGS) entry which is preliminary data.</text>
</comment>
<evidence type="ECO:0000313" key="4">
    <source>
        <dbReference type="Proteomes" id="UP001144297"/>
    </source>
</evidence>
<protein>
    <submittedName>
        <fullName evidence="3">dTDP-glucose 4,6-dehydratase</fullName>
    </submittedName>
</protein>